<evidence type="ECO:0000256" key="10">
    <source>
        <dbReference type="RuleBase" id="RU003756"/>
    </source>
</evidence>
<evidence type="ECO:0000256" key="2">
    <source>
        <dbReference type="ARBA" id="ARBA00021982"/>
    </source>
</evidence>
<dbReference type="Pfam" id="PF05188">
    <property type="entry name" value="MutS_II"/>
    <property type="match status" value="1"/>
</dbReference>
<dbReference type="PANTHER" id="PTHR11361">
    <property type="entry name" value="DNA MISMATCH REPAIR PROTEIN MUTS FAMILY MEMBER"/>
    <property type="match status" value="1"/>
</dbReference>
<feature type="binding site" evidence="9">
    <location>
        <begin position="613"/>
        <end position="620"/>
    </location>
    <ligand>
        <name>ATP</name>
        <dbReference type="ChEBI" id="CHEBI:30616"/>
    </ligand>
</feature>
<dbReference type="Gene3D" id="3.40.50.300">
    <property type="entry name" value="P-loop containing nucleotide triphosphate hydrolases"/>
    <property type="match status" value="1"/>
</dbReference>
<dbReference type="Pfam" id="PF01624">
    <property type="entry name" value="MutS_I"/>
    <property type="match status" value="1"/>
</dbReference>
<dbReference type="HAMAP" id="MF_00096">
    <property type="entry name" value="MutS"/>
    <property type="match status" value="1"/>
</dbReference>
<dbReference type="Proteomes" id="UP000064249">
    <property type="component" value="Unassembled WGS sequence"/>
</dbReference>
<dbReference type="InterPro" id="IPR000432">
    <property type="entry name" value="DNA_mismatch_repair_MutS_C"/>
</dbReference>
<feature type="domain" description="DNA mismatch repair proteins mutS family" evidence="11">
    <location>
        <begin position="687"/>
        <end position="703"/>
    </location>
</feature>
<keyword evidence="5 9" id="KW-0067">ATP-binding</keyword>
<dbReference type="Pfam" id="PF00488">
    <property type="entry name" value="MutS_V"/>
    <property type="match status" value="1"/>
</dbReference>
<dbReference type="Pfam" id="PF05192">
    <property type="entry name" value="MutS_III"/>
    <property type="match status" value="1"/>
</dbReference>
<dbReference type="InterPro" id="IPR007695">
    <property type="entry name" value="DNA_mismatch_repair_MutS-lik_N"/>
</dbReference>
<dbReference type="PROSITE" id="PS00486">
    <property type="entry name" value="DNA_MISMATCH_REPAIR_2"/>
    <property type="match status" value="1"/>
</dbReference>
<evidence type="ECO:0000256" key="4">
    <source>
        <dbReference type="ARBA" id="ARBA00022763"/>
    </source>
</evidence>
<dbReference type="PANTHER" id="PTHR11361:SF34">
    <property type="entry name" value="DNA MISMATCH REPAIR PROTEIN MSH1, MITOCHONDRIAL"/>
    <property type="match status" value="1"/>
</dbReference>
<reference evidence="12 13" key="1">
    <citation type="journal article" date="2015" name="MBio">
        <title>Genome-Resolved Metagenomic Analysis Reveals Roles for Candidate Phyla and Other Microbial Community Members in Biogeochemical Transformations in Oil Reservoirs.</title>
        <authorList>
            <person name="Hu P."/>
            <person name="Tom L."/>
            <person name="Singh A."/>
            <person name="Thomas B.C."/>
            <person name="Baker B.J."/>
            <person name="Piceno Y.M."/>
            <person name="Andersen G.L."/>
            <person name="Banfield J.F."/>
        </authorList>
    </citation>
    <scope>NUCLEOTIDE SEQUENCE [LARGE SCALE GENOMIC DNA]</scope>
    <source>
        <strain evidence="12">46_16</strain>
    </source>
</reference>
<keyword evidence="6 9" id="KW-0238">DNA-binding</keyword>
<comment type="similarity">
    <text evidence="1 9 10">Belongs to the DNA mismatch repair MutS family.</text>
</comment>
<dbReference type="SMART" id="SM00534">
    <property type="entry name" value="MUTSac"/>
    <property type="match status" value="1"/>
</dbReference>
<keyword evidence="7 9" id="KW-0234">DNA repair</keyword>
<dbReference type="FunFam" id="3.40.1170.10:FF:000001">
    <property type="entry name" value="DNA mismatch repair protein MutS"/>
    <property type="match status" value="1"/>
</dbReference>
<protein>
    <recommendedName>
        <fullName evidence="2 9">DNA mismatch repair protein MutS</fullName>
    </recommendedName>
</protein>
<sequence>MSKSNVTPIRQQYLDIKRQYPDTIVFFRLGDFYETFDHDAEITSEELDLVLTSRAVAKGNKVPMAGIPYHAAENYISRLINKGYHVAICEQIGEQPAKGLFPREVVRVITPGTLVESSYLSAEKNNYLCAVYPTQERIGFAYIDITTGEFLCTEFSNGYTNLLYSELARIQPAELLAPRSFDDPRLERYHRTTKEDWFFALNRCQDALKACFHVSTMDGFGLKDKVPAICAAGAILQYLEETDSQFTKTIKNIHFYHTQDYMILDPETRRNLELVETIRDGKEEGSLLSVIDHTVNPLGKRLLRSWLNKPLTDPSLIQQRLDKVEFFIGDGLLRKDLQNQLKKISDLERIATRIVSGHALPRDLVALRSSLELIPSIRSALTVVQNCPPDLIDPIRPCSEVLTLLQNAISKDPPATLQNPGIIKKGYSKDLDTIYSSSKDARTWIANLEKSEKQRTGIKTLKVSYNKVFGYYIEISNSYLNQVPEEYIRKQTLVNGERFITPEMKEYESIVLNAEERIHLLEVELFREVCQQIAAHIDEIIETAQVLATLDVLLGLADTAVFNKYCKPLISEEKIISIKNGRHPVVERTQLARAFIPNDVTFTEDEYIKIITGPNMSGKSTFLRQAALIVLLAQIGSYVPADEAIIGVVDRIFTRIGAQDEIHAGQSTFMVEMTETANILHNASSRSLLILDEIGRGTSTYDGLSIAWAVLEYIHNHPDLHARTLFATHYHELTQLGDTLPNAANYNVAVSESDGDVIFLYKIIRGGTDRSYGIHVAQLAGLPQSVISRSFEILKQLEEENAHARSGMIVPEQMTLFPQTNPLLDDLQKIDLNQLSPIEALNILYEWRRKYIKKKE</sequence>
<dbReference type="InterPro" id="IPR007861">
    <property type="entry name" value="DNA_mismatch_repair_MutS_clamp"/>
</dbReference>
<dbReference type="InterPro" id="IPR007696">
    <property type="entry name" value="DNA_mismatch_repair_MutS_core"/>
</dbReference>
<name>A0A101FYF1_9CHLR</name>
<dbReference type="GO" id="GO:0005829">
    <property type="term" value="C:cytosol"/>
    <property type="evidence" value="ECO:0007669"/>
    <property type="project" value="TreeGrafter"/>
</dbReference>
<gene>
    <name evidence="9" type="primary">mutS</name>
    <name evidence="12" type="ORF">XD73_0349</name>
</gene>
<evidence type="ECO:0000313" key="13">
    <source>
        <dbReference type="Proteomes" id="UP000064249"/>
    </source>
</evidence>
<evidence type="ECO:0000256" key="6">
    <source>
        <dbReference type="ARBA" id="ARBA00023125"/>
    </source>
</evidence>
<comment type="function">
    <text evidence="8 9">This protein is involved in the repair of mismatches in DNA. It is possible that it carries out the mismatch recognition step. This protein has a weak ATPase activity.</text>
</comment>
<dbReference type="GO" id="GO:0030983">
    <property type="term" value="F:mismatched DNA binding"/>
    <property type="evidence" value="ECO:0007669"/>
    <property type="project" value="InterPro"/>
</dbReference>
<dbReference type="InterPro" id="IPR005748">
    <property type="entry name" value="DNA_mismatch_repair_MutS"/>
</dbReference>
<evidence type="ECO:0000256" key="8">
    <source>
        <dbReference type="ARBA" id="ARBA00024647"/>
    </source>
</evidence>
<dbReference type="AlphaFoldDB" id="A0A101FYF1"/>
<dbReference type="PATRIC" id="fig|167964.4.peg.605"/>
<dbReference type="InterPro" id="IPR036187">
    <property type="entry name" value="DNA_mismatch_repair_MutS_sf"/>
</dbReference>
<evidence type="ECO:0000313" key="12">
    <source>
        <dbReference type="EMBL" id="KUK46777.1"/>
    </source>
</evidence>
<dbReference type="FunFam" id="1.10.1420.10:FF:000001">
    <property type="entry name" value="DNA mismatch repair protein MutS"/>
    <property type="match status" value="1"/>
</dbReference>
<dbReference type="SUPFAM" id="SSF55271">
    <property type="entry name" value="DNA repair protein MutS, domain I"/>
    <property type="match status" value="1"/>
</dbReference>
<dbReference type="InterPro" id="IPR045076">
    <property type="entry name" value="MutS"/>
</dbReference>
<dbReference type="Gene3D" id="3.40.1170.10">
    <property type="entry name" value="DNA repair protein MutS, domain I"/>
    <property type="match status" value="1"/>
</dbReference>
<dbReference type="SUPFAM" id="SSF48334">
    <property type="entry name" value="DNA repair protein MutS, domain III"/>
    <property type="match status" value="1"/>
</dbReference>
<dbReference type="InterPro" id="IPR027417">
    <property type="entry name" value="P-loop_NTPase"/>
</dbReference>
<dbReference type="GO" id="GO:0005524">
    <property type="term" value="F:ATP binding"/>
    <property type="evidence" value="ECO:0007669"/>
    <property type="project" value="UniProtKB-UniRule"/>
</dbReference>
<dbReference type="InterPro" id="IPR017261">
    <property type="entry name" value="DNA_mismatch_repair_MutS/MSH"/>
</dbReference>
<dbReference type="SMART" id="SM00533">
    <property type="entry name" value="MUTSd"/>
    <property type="match status" value="1"/>
</dbReference>
<dbReference type="PIRSF" id="PIRSF037677">
    <property type="entry name" value="DNA_mis_repair_Msh6"/>
    <property type="match status" value="1"/>
</dbReference>
<keyword evidence="4 9" id="KW-0227">DNA damage</keyword>
<evidence type="ECO:0000259" key="11">
    <source>
        <dbReference type="PROSITE" id="PS00486"/>
    </source>
</evidence>
<dbReference type="InterPro" id="IPR036678">
    <property type="entry name" value="MutS_con_dom_sf"/>
</dbReference>
<evidence type="ECO:0000256" key="7">
    <source>
        <dbReference type="ARBA" id="ARBA00023204"/>
    </source>
</evidence>
<keyword evidence="3 9" id="KW-0547">Nucleotide-binding</keyword>
<evidence type="ECO:0000256" key="5">
    <source>
        <dbReference type="ARBA" id="ARBA00022840"/>
    </source>
</evidence>
<dbReference type="NCBIfam" id="NF003810">
    <property type="entry name" value="PRK05399.1"/>
    <property type="match status" value="1"/>
</dbReference>
<evidence type="ECO:0000256" key="3">
    <source>
        <dbReference type="ARBA" id="ARBA00022741"/>
    </source>
</evidence>
<comment type="caution">
    <text evidence="12">The sequence shown here is derived from an EMBL/GenBank/DDBJ whole genome shotgun (WGS) entry which is preliminary data.</text>
</comment>
<dbReference type="InterPro" id="IPR016151">
    <property type="entry name" value="DNA_mismatch_repair_MutS_N"/>
</dbReference>
<dbReference type="Pfam" id="PF05190">
    <property type="entry name" value="MutS_IV"/>
    <property type="match status" value="1"/>
</dbReference>
<proteinExistence type="inferred from homology"/>
<dbReference type="GO" id="GO:0003684">
    <property type="term" value="F:damaged DNA binding"/>
    <property type="evidence" value="ECO:0007669"/>
    <property type="project" value="UniProtKB-UniRule"/>
</dbReference>
<dbReference type="NCBIfam" id="TIGR01070">
    <property type="entry name" value="mutS1"/>
    <property type="match status" value="1"/>
</dbReference>
<dbReference type="Gene3D" id="1.10.1420.10">
    <property type="match status" value="2"/>
</dbReference>
<dbReference type="FunFam" id="3.40.50.300:FF:000870">
    <property type="entry name" value="MutS protein homolog 4"/>
    <property type="match status" value="1"/>
</dbReference>
<dbReference type="GO" id="GO:0140664">
    <property type="term" value="F:ATP-dependent DNA damage sensor activity"/>
    <property type="evidence" value="ECO:0007669"/>
    <property type="project" value="InterPro"/>
</dbReference>
<dbReference type="Gene3D" id="6.10.140.430">
    <property type="match status" value="1"/>
</dbReference>
<dbReference type="Gene3D" id="3.30.420.110">
    <property type="entry name" value="MutS, connector domain"/>
    <property type="match status" value="1"/>
</dbReference>
<dbReference type="SUPFAM" id="SSF53150">
    <property type="entry name" value="DNA repair protein MutS, domain II"/>
    <property type="match status" value="1"/>
</dbReference>
<evidence type="ECO:0000256" key="1">
    <source>
        <dbReference type="ARBA" id="ARBA00006271"/>
    </source>
</evidence>
<dbReference type="EMBL" id="LGFU01000008">
    <property type="protein sequence ID" value="KUK46777.1"/>
    <property type="molecule type" value="Genomic_DNA"/>
</dbReference>
<dbReference type="InterPro" id="IPR007860">
    <property type="entry name" value="DNA_mmatch_repair_MutS_con_dom"/>
</dbReference>
<evidence type="ECO:0000256" key="9">
    <source>
        <dbReference type="HAMAP-Rule" id="MF_00096"/>
    </source>
</evidence>
<dbReference type="CDD" id="cd03284">
    <property type="entry name" value="ABC_MutS1"/>
    <property type="match status" value="1"/>
</dbReference>
<dbReference type="SUPFAM" id="SSF52540">
    <property type="entry name" value="P-loop containing nucleoside triphosphate hydrolases"/>
    <property type="match status" value="1"/>
</dbReference>
<dbReference type="GO" id="GO:0006298">
    <property type="term" value="P:mismatch repair"/>
    <property type="evidence" value="ECO:0007669"/>
    <property type="project" value="UniProtKB-UniRule"/>
</dbReference>
<accession>A0A101FYF1</accession>
<organism evidence="12 13">
    <name type="scientific">Anaerolinea thermophila</name>
    <dbReference type="NCBI Taxonomy" id="167964"/>
    <lineage>
        <taxon>Bacteria</taxon>
        <taxon>Bacillati</taxon>
        <taxon>Chloroflexota</taxon>
        <taxon>Anaerolineae</taxon>
        <taxon>Anaerolineales</taxon>
        <taxon>Anaerolineaceae</taxon>
        <taxon>Anaerolinea</taxon>
    </lineage>
</organism>